<reference evidence="3" key="1">
    <citation type="journal article" date="2019" name="Int. J. Syst. Evol. Microbiol.">
        <title>The Global Catalogue of Microorganisms (GCM) 10K type strain sequencing project: providing services to taxonomists for standard genome sequencing and annotation.</title>
        <authorList>
            <consortium name="The Broad Institute Genomics Platform"/>
            <consortium name="The Broad Institute Genome Sequencing Center for Infectious Disease"/>
            <person name="Wu L."/>
            <person name="Ma J."/>
        </authorList>
    </citation>
    <scope>NUCLEOTIDE SEQUENCE [LARGE SCALE GENOMIC DNA]</scope>
    <source>
        <strain evidence="3">JCM 7356</strain>
    </source>
</reference>
<dbReference type="EMBL" id="BAAATR010000003">
    <property type="protein sequence ID" value="GAA2232169.1"/>
    <property type="molecule type" value="Genomic_DNA"/>
</dbReference>
<name>A0ABP5QCW7_9ACTN</name>
<keyword evidence="3" id="KW-1185">Reference proteome</keyword>
<sequence length="86" mass="8774">MANYQKFISGFQVNRGMLTAGAALTGIGALIGLTGTVLVGVALASAGRGWVQQLETPPSELAARAFQQAKAASQAGLEAWRAQAAD</sequence>
<comment type="caution">
    <text evidence="2">The sequence shown here is derived from an EMBL/GenBank/DDBJ whole genome shotgun (WGS) entry which is preliminary data.</text>
</comment>
<gene>
    <name evidence="2" type="ORF">GCM10010430_10800</name>
</gene>
<keyword evidence="1" id="KW-0812">Transmembrane</keyword>
<accession>A0ABP5QCW7</accession>
<evidence type="ECO:0000313" key="3">
    <source>
        <dbReference type="Proteomes" id="UP001500305"/>
    </source>
</evidence>
<keyword evidence="1" id="KW-1133">Transmembrane helix</keyword>
<dbReference type="Proteomes" id="UP001500305">
    <property type="component" value="Unassembled WGS sequence"/>
</dbReference>
<dbReference type="RefSeq" id="WP_344635027.1">
    <property type="nucleotide sequence ID" value="NZ_BAAATR010000003.1"/>
</dbReference>
<evidence type="ECO:0000256" key="1">
    <source>
        <dbReference type="SAM" id="Phobius"/>
    </source>
</evidence>
<feature type="transmembrane region" description="Helical" evidence="1">
    <location>
        <begin position="20"/>
        <end position="44"/>
    </location>
</feature>
<evidence type="ECO:0000313" key="2">
    <source>
        <dbReference type="EMBL" id="GAA2232169.1"/>
    </source>
</evidence>
<keyword evidence="1" id="KW-0472">Membrane</keyword>
<proteinExistence type="predicted"/>
<organism evidence="2 3">
    <name type="scientific">Kitasatospora cystarginea</name>
    <dbReference type="NCBI Taxonomy" id="58350"/>
    <lineage>
        <taxon>Bacteria</taxon>
        <taxon>Bacillati</taxon>
        <taxon>Actinomycetota</taxon>
        <taxon>Actinomycetes</taxon>
        <taxon>Kitasatosporales</taxon>
        <taxon>Streptomycetaceae</taxon>
        <taxon>Kitasatospora</taxon>
    </lineage>
</organism>
<protein>
    <submittedName>
        <fullName evidence="2">Uncharacterized protein</fullName>
    </submittedName>
</protein>